<dbReference type="InterPro" id="IPR016040">
    <property type="entry name" value="NAD(P)-bd_dom"/>
</dbReference>
<evidence type="ECO:0000313" key="2">
    <source>
        <dbReference type="EMBL" id="TGB05892.1"/>
    </source>
</evidence>
<dbReference type="PANTHER" id="PTHR43162">
    <property type="match status" value="1"/>
</dbReference>
<protein>
    <submittedName>
        <fullName evidence="2">NAD-dependent epimerase/dehydratase family protein</fullName>
    </submittedName>
</protein>
<comment type="caution">
    <text evidence="2">The sequence shown here is derived from an EMBL/GenBank/DDBJ whole genome shotgun (WGS) entry which is preliminary data.</text>
</comment>
<sequence>MIVVTGATGNIGRPLVTALAAAGEQVTAVSRGLPTAPAPDGVHHRQADLARPESLKPVFDGAEALFLLIAGGGEGIDPAAVLGAALAGGIRRVVLLSSQAAGTRPRSLSHEHLRAMETAVRDQAPEWTVLRPSGFHSNALLWAEPVRAQRTVAAPFGEVGLPAIDPADIAEVAARVLRDPGHTGRVLELTGPAPVSPREQAEAIGQAVGEPVRFVEQSRAEARERLLRFMPEPVVEGTLAILGEPTDAEQRVSPEVERILGRPARPFTDWAVRHRDMFL</sequence>
<proteinExistence type="predicted"/>
<dbReference type="RefSeq" id="WP_135340257.1">
    <property type="nucleotide sequence ID" value="NZ_JBHLTX010000066.1"/>
</dbReference>
<dbReference type="AlphaFoldDB" id="A0A4Z0H5A4"/>
<dbReference type="Proteomes" id="UP000297948">
    <property type="component" value="Unassembled WGS sequence"/>
</dbReference>
<evidence type="ECO:0000259" key="1">
    <source>
        <dbReference type="Pfam" id="PF13460"/>
    </source>
</evidence>
<gene>
    <name evidence="2" type="ORF">E4099_18795</name>
</gene>
<dbReference type="PANTHER" id="PTHR43162:SF1">
    <property type="entry name" value="PRESTALK A DIFFERENTIATION PROTEIN A"/>
    <property type="match status" value="1"/>
</dbReference>
<evidence type="ECO:0000313" key="3">
    <source>
        <dbReference type="Proteomes" id="UP000297948"/>
    </source>
</evidence>
<dbReference type="InterPro" id="IPR051604">
    <property type="entry name" value="Ergot_Alk_Oxidoreductase"/>
</dbReference>
<dbReference type="EMBL" id="SRID01000178">
    <property type="protein sequence ID" value="TGB05892.1"/>
    <property type="molecule type" value="Genomic_DNA"/>
</dbReference>
<dbReference type="Gene3D" id="3.40.50.720">
    <property type="entry name" value="NAD(P)-binding Rossmann-like Domain"/>
    <property type="match status" value="1"/>
</dbReference>
<dbReference type="Gene3D" id="3.90.25.10">
    <property type="entry name" value="UDP-galactose 4-epimerase, domain 1"/>
    <property type="match status" value="1"/>
</dbReference>
<organism evidence="2 3">
    <name type="scientific">Streptomyces palmae</name>
    <dbReference type="NCBI Taxonomy" id="1701085"/>
    <lineage>
        <taxon>Bacteria</taxon>
        <taxon>Bacillati</taxon>
        <taxon>Actinomycetota</taxon>
        <taxon>Actinomycetes</taxon>
        <taxon>Kitasatosporales</taxon>
        <taxon>Streptomycetaceae</taxon>
        <taxon>Streptomyces</taxon>
    </lineage>
</organism>
<keyword evidence="3" id="KW-1185">Reference proteome</keyword>
<reference evidence="2 3" key="1">
    <citation type="submission" date="2019-03" db="EMBL/GenBank/DDBJ databases">
        <authorList>
            <person name="Gonzalez-Pimentel J.L."/>
        </authorList>
    </citation>
    <scope>NUCLEOTIDE SEQUENCE [LARGE SCALE GENOMIC DNA]</scope>
    <source>
        <strain evidence="2 3">JCM 31289</strain>
    </source>
</reference>
<dbReference type="InterPro" id="IPR036291">
    <property type="entry name" value="NAD(P)-bd_dom_sf"/>
</dbReference>
<accession>A0A4Z0H5A4</accession>
<dbReference type="SUPFAM" id="SSF51735">
    <property type="entry name" value="NAD(P)-binding Rossmann-fold domains"/>
    <property type="match status" value="1"/>
</dbReference>
<name>A0A4Z0H5A4_9ACTN</name>
<feature type="domain" description="NAD(P)-binding" evidence="1">
    <location>
        <begin position="6"/>
        <end position="180"/>
    </location>
</feature>
<dbReference type="Pfam" id="PF13460">
    <property type="entry name" value="NAD_binding_10"/>
    <property type="match status" value="1"/>
</dbReference>
<dbReference type="OrthoDB" id="116343at2"/>